<feature type="domain" description="Glucose-methanol-choline oxidoreductase C-terminal" evidence="4">
    <location>
        <begin position="6"/>
        <end position="63"/>
    </location>
</feature>
<keyword evidence="6" id="KW-1185">Reference proteome</keyword>
<comment type="caution">
    <text evidence="5">The sequence shown here is derived from an EMBL/GenBank/DDBJ whole genome shotgun (WGS) entry which is preliminary data.</text>
</comment>
<dbReference type="SUPFAM" id="SSF51905">
    <property type="entry name" value="FAD/NAD(P)-binding domain"/>
    <property type="match status" value="2"/>
</dbReference>
<dbReference type="STRING" id="106549.A0A540KCF6"/>
<keyword evidence="3" id="KW-0274">FAD</keyword>
<proteinExistence type="predicted"/>
<evidence type="ECO:0000259" key="4">
    <source>
        <dbReference type="Pfam" id="PF05199"/>
    </source>
</evidence>
<dbReference type="Pfam" id="PF05199">
    <property type="entry name" value="GMC_oxred_C"/>
    <property type="match status" value="2"/>
</dbReference>
<evidence type="ECO:0000313" key="5">
    <source>
        <dbReference type="EMBL" id="TQD71918.1"/>
    </source>
</evidence>
<dbReference type="InterPro" id="IPR036188">
    <property type="entry name" value="FAD/NAD-bd_sf"/>
</dbReference>
<evidence type="ECO:0000313" key="6">
    <source>
        <dbReference type="Proteomes" id="UP000315295"/>
    </source>
</evidence>
<name>A0A540KCF6_MALBA</name>
<sequence>MHPSKYFVDTVALYWHYHGGCLVGKVADGSFRLNGIYGLRVADATLFPAAPASHPQGFYLMLGRYVGLQILKESVIGGEWTAPTIPNPEYKEVGKVVDGDLRAMGIKALHVVDSSTFPSTPASHPKRFYMMFGRYVGQKILQERSDQGEAGIWTSESRIQHHPKLFKRK</sequence>
<evidence type="ECO:0000256" key="2">
    <source>
        <dbReference type="ARBA" id="ARBA00022630"/>
    </source>
</evidence>
<keyword evidence="2" id="KW-0285">Flavoprotein</keyword>
<dbReference type="InterPro" id="IPR051871">
    <property type="entry name" value="GMC_Oxidoreductase-Related"/>
</dbReference>
<dbReference type="PANTHER" id="PTHR45968:SF23">
    <property type="entry name" value="GLUCOSE-METHANOL-CHOLINE OXIDOREDUCTASE N-TERMINAL DOMAIN-CONTAINING PROTEIN"/>
    <property type="match status" value="1"/>
</dbReference>
<protein>
    <recommendedName>
        <fullName evidence="4">Glucose-methanol-choline oxidoreductase C-terminal domain-containing protein</fullName>
    </recommendedName>
</protein>
<accession>A0A540KCF6</accession>
<gene>
    <name evidence="5" type="ORF">C1H46_042561</name>
</gene>
<feature type="domain" description="Glucose-methanol-choline oxidoreductase C-terminal" evidence="4">
    <location>
        <begin position="95"/>
        <end position="133"/>
    </location>
</feature>
<organism evidence="5 6">
    <name type="scientific">Malus baccata</name>
    <name type="common">Siberian crab apple</name>
    <name type="synonym">Pyrus baccata</name>
    <dbReference type="NCBI Taxonomy" id="106549"/>
    <lineage>
        <taxon>Eukaryota</taxon>
        <taxon>Viridiplantae</taxon>
        <taxon>Streptophyta</taxon>
        <taxon>Embryophyta</taxon>
        <taxon>Tracheophyta</taxon>
        <taxon>Spermatophyta</taxon>
        <taxon>Magnoliopsida</taxon>
        <taxon>eudicotyledons</taxon>
        <taxon>Gunneridae</taxon>
        <taxon>Pentapetalae</taxon>
        <taxon>rosids</taxon>
        <taxon>fabids</taxon>
        <taxon>Rosales</taxon>
        <taxon>Rosaceae</taxon>
        <taxon>Amygdaloideae</taxon>
        <taxon>Maleae</taxon>
        <taxon>Malus</taxon>
    </lineage>
</organism>
<dbReference type="AlphaFoldDB" id="A0A540KCF6"/>
<evidence type="ECO:0000256" key="3">
    <source>
        <dbReference type="ARBA" id="ARBA00022827"/>
    </source>
</evidence>
<dbReference type="InterPro" id="IPR007867">
    <property type="entry name" value="GMC_OxRtase_C"/>
</dbReference>
<comment type="cofactor">
    <cofactor evidence="1">
        <name>FAD</name>
        <dbReference type="ChEBI" id="CHEBI:57692"/>
    </cofactor>
</comment>
<dbReference type="PANTHER" id="PTHR45968">
    <property type="entry name" value="OSJNBA0019K04.7 PROTEIN"/>
    <property type="match status" value="1"/>
</dbReference>
<evidence type="ECO:0000256" key="1">
    <source>
        <dbReference type="ARBA" id="ARBA00001974"/>
    </source>
</evidence>
<dbReference type="GO" id="GO:0016614">
    <property type="term" value="F:oxidoreductase activity, acting on CH-OH group of donors"/>
    <property type="evidence" value="ECO:0007669"/>
    <property type="project" value="InterPro"/>
</dbReference>
<dbReference type="EMBL" id="VIEB01001476">
    <property type="protein sequence ID" value="TQD71918.1"/>
    <property type="molecule type" value="Genomic_DNA"/>
</dbReference>
<reference evidence="5 6" key="1">
    <citation type="journal article" date="2019" name="G3 (Bethesda)">
        <title>Sequencing of a Wild Apple (Malus baccata) Genome Unravels the Differences Between Cultivated and Wild Apple Species Regarding Disease Resistance and Cold Tolerance.</title>
        <authorList>
            <person name="Chen X."/>
        </authorList>
    </citation>
    <scope>NUCLEOTIDE SEQUENCE [LARGE SCALE GENOMIC DNA]</scope>
    <source>
        <strain evidence="6">cv. Shandingzi</strain>
        <tissue evidence="5">Leaves</tissue>
    </source>
</reference>
<dbReference type="Gene3D" id="3.50.50.60">
    <property type="entry name" value="FAD/NAD(P)-binding domain"/>
    <property type="match status" value="2"/>
</dbReference>
<dbReference type="Proteomes" id="UP000315295">
    <property type="component" value="Unassembled WGS sequence"/>
</dbReference>